<evidence type="ECO:0000256" key="5">
    <source>
        <dbReference type="ARBA" id="ARBA00022801"/>
    </source>
</evidence>
<comment type="similarity">
    <text evidence="2">Belongs to the ComB family.</text>
</comment>
<comment type="cofactor">
    <cofactor evidence="1">
        <name>Mg(2+)</name>
        <dbReference type="ChEBI" id="CHEBI:18420"/>
    </cofactor>
</comment>
<keyword evidence="9" id="KW-1185">Reference proteome</keyword>
<dbReference type="InterPro" id="IPR036702">
    <property type="entry name" value="ComB-like_sf"/>
</dbReference>
<dbReference type="EC" id="3.1.3.71" evidence="3"/>
<sequence length="230" mass="25554">MMQFYRVNLNTCAQARGVVVVIDVLRAFTTAGYLFEAGVKEIVLTSTVEEALKLRQQMPGSLLLGEIDGIPIPGFDLGNSPSELSRYDLRGKTVIQRTTAGTQGVIRCLHAENILTAALTNARATATYLERLAPREITFVLTGYFPDEGWGDEDVACADVLEAYLQNRPIDWQEIDQRVRHSRSGKHYDGTREAFPPPDLDMALAVNRFPFAMRVEKKDGLPVLQTVPVD</sequence>
<dbReference type="FunCoup" id="E8MY66">
    <property type="interactions" value="51"/>
</dbReference>
<gene>
    <name evidence="8" type="ordered locus">ANT_22710</name>
</gene>
<dbReference type="HOGENOM" id="CLU_070028_1_0_0"/>
<evidence type="ECO:0000313" key="8">
    <source>
        <dbReference type="EMBL" id="BAJ64297.1"/>
    </source>
</evidence>
<dbReference type="Proteomes" id="UP000008922">
    <property type="component" value="Chromosome"/>
</dbReference>
<organism evidence="8 9">
    <name type="scientific">Anaerolinea thermophila (strain DSM 14523 / JCM 11388 / NBRC 100420 / UNI-1)</name>
    <dbReference type="NCBI Taxonomy" id="926569"/>
    <lineage>
        <taxon>Bacteria</taxon>
        <taxon>Bacillati</taxon>
        <taxon>Chloroflexota</taxon>
        <taxon>Anaerolineae</taxon>
        <taxon>Anaerolineales</taxon>
        <taxon>Anaerolineaceae</taxon>
        <taxon>Anaerolinea</taxon>
    </lineage>
</organism>
<dbReference type="InterPro" id="IPR005238">
    <property type="entry name" value="ComB-like"/>
</dbReference>
<keyword evidence="6" id="KW-0460">Magnesium</keyword>
<evidence type="ECO:0000256" key="4">
    <source>
        <dbReference type="ARBA" id="ARBA00021948"/>
    </source>
</evidence>
<evidence type="ECO:0000256" key="2">
    <source>
        <dbReference type="ARBA" id="ARBA00009997"/>
    </source>
</evidence>
<dbReference type="GO" id="GO:0050545">
    <property type="term" value="F:sulfopyruvate decarboxylase activity"/>
    <property type="evidence" value="ECO:0007669"/>
    <property type="project" value="TreeGrafter"/>
</dbReference>
<dbReference type="Gene3D" id="3.90.1560.10">
    <property type="entry name" value="ComB-like"/>
    <property type="match status" value="1"/>
</dbReference>
<dbReference type="RefSeq" id="WP_013560664.1">
    <property type="nucleotide sequence ID" value="NC_014960.1"/>
</dbReference>
<name>E8MY66_ANATU</name>
<evidence type="ECO:0000256" key="7">
    <source>
        <dbReference type="ARBA" id="ARBA00033711"/>
    </source>
</evidence>
<proteinExistence type="inferred from homology"/>
<dbReference type="Pfam" id="PF04029">
    <property type="entry name" value="2-ph_phosp"/>
    <property type="match status" value="1"/>
</dbReference>
<dbReference type="EMBL" id="AP012029">
    <property type="protein sequence ID" value="BAJ64297.1"/>
    <property type="molecule type" value="Genomic_DNA"/>
</dbReference>
<protein>
    <recommendedName>
        <fullName evidence="4">Probable 2-phosphosulfolactate phosphatase</fullName>
        <ecNumber evidence="3">3.1.3.71</ecNumber>
    </recommendedName>
</protein>
<keyword evidence="5" id="KW-0378">Hydrolase</keyword>
<comment type="catalytic activity">
    <reaction evidence="7">
        <text>(2R)-O-phospho-3-sulfolactate + H2O = (2R)-3-sulfolactate + phosphate</text>
        <dbReference type="Rhea" id="RHEA:23416"/>
        <dbReference type="ChEBI" id="CHEBI:15377"/>
        <dbReference type="ChEBI" id="CHEBI:15597"/>
        <dbReference type="ChEBI" id="CHEBI:43474"/>
        <dbReference type="ChEBI" id="CHEBI:58738"/>
        <dbReference type="EC" id="3.1.3.71"/>
    </reaction>
</comment>
<dbReference type="PANTHER" id="PTHR37311">
    <property type="entry name" value="2-PHOSPHOSULFOLACTATE PHOSPHATASE-RELATED"/>
    <property type="match status" value="1"/>
</dbReference>
<dbReference type="AlphaFoldDB" id="E8MY66"/>
<evidence type="ECO:0000256" key="6">
    <source>
        <dbReference type="ARBA" id="ARBA00022842"/>
    </source>
</evidence>
<dbReference type="GO" id="GO:0050532">
    <property type="term" value="F:2-phosphosulfolactate phosphatase activity"/>
    <property type="evidence" value="ECO:0007669"/>
    <property type="project" value="UniProtKB-EC"/>
</dbReference>
<reference evidence="8 9" key="1">
    <citation type="submission" date="2010-12" db="EMBL/GenBank/DDBJ databases">
        <title>Whole genome sequence of Anaerolinea thermophila UNI-1.</title>
        <authorList>
            <person name="Narita-Yamada S."/>
            <person name="Kishi E."/>
            <person name="Watanabe Y."/>
            <person name="Takasaki K."/>
            <person name="Ankai A."/>
            <person name="Oguchi A."/>
            <person name="Fukui S."/>
            <person name="Takahashi M."/>
            <person name="Yashiro I."/>
            <person name="Hosoyama A."/>
            <person name="Sekiguchi Y."/>
            <person name="Hanada S."/>
            <person name="Fujita N."/>
        </authorList>
    </citation>
    <scope>NUCLEOTIDE SEQUENCE [LARGE SCALE GENOMIC DNA]</scope>
    <source>
        <strain evidence="9">DSM 14523 / JCM 11388 / NBRC 100420 / UNI-1</strain>
    </source>
</reference>
<dbReference type="eggNOG" id="COG2045">
    <property type="taxonomic scope" value="Bacteria"/>
</dbReference>
<dbReference type="PANTHER" id="PTHR37311:SF1">
    <property type="entry name" value="2-PHOSPHOSULFOLACTATE PHOSPHATASE-RELATED"/>
    <property type="match status" value="1"/>
</dbReference>
<accession>E8MY66</accession>
<dbReference type="STRING" id="926569.ANT_22710"/>
<evidence type="ECO:0000256" key="3">
    <source>
        <dbReference type="ARBA" id="ARBA00012953"/>
    </source>
</evidence>
<dbReference type="OrthoDB" id="4913at2"/>
<dbReference type="GO" id="GO:0000287">
    <property type="term" value="F:magnesium ion binding"/>
    <property type="evidence" value="ECO:0007669"/>
    <property type="project" value="InterPro"/>
</dbReference>
<dbReference type="KEGG" id="atm:ANT_22710"/>
<dbReference type="SUPFAM" id="SSF142823">
    <property type="entry name" value="ComB-like"/>
    <property type="match status" value="1"/>
</dbReference>
<dbReference type="InParanoid" id="E8MY66"/>
<evidence type="ECO:0000313" key="9">
    <source>
        <dbReference type="Proteomes" id="UP000008922"/>
    </source>
</evidence>
<evidence type="ECO:0000256" key="1">
    <source>
        <dbReference type="ARBA" id="ARBA00001946"/>
    </source>
</evidence>